<evidence type="ECO:0000313" key="3">
    <source>
        <dbReference type="Proteomes" id="UP000189722"/>
    </source>
</evidence>
<dbReference type="EMBL" id="MWKN01000022">
    <property type="protein sequence ID" value="OOP59316.1"/>
    <property type="molecule type" value="Genomic_DNA"/>
</dbReference>
<keyword evidence="1" id="KW-1133">Transmembrane helix</keyword>
<sequence length="90" mass="10431">MKKKYVKISFFNKIIIILVLIITIIILILSRGSDIKVTKSKKIKSSFQNENPRNLKKYISTNVPKNFLNFKNNSNPMIKGISTNNVKYLK</sequence>
<name>A0A1S9M247_9MOLU</name>
<comment type="caution">
    <text evidence="2">The sequence shown here is derived from an EMBL/GenBank/DDBJ whole genome shotgun (WGS) entry which is preliminary data.</text>
</comment>
<proteinExistence type="predicted"/>
<reference evidence="2 3" key="1">
    <citation type="submission" date="2017-02" db="EMBL/GenBank/DDBJ databases">
        <title>A draft genome of 'Candidatus Phytoplasma aurantifolia' the agent of the witches-broom disease of lime.</title>
        <authorList>
            <person name="Foissac X."/>
            <person name="Carle P."/>
        </authorList>
    </citation>
    <scope>NUCLEOTIDE SEQUENCE [LARGE SCALE GENOMIC DNA]</scope>
    <source>
        <strain evidence="2 3">WBDL</strain>
    </source>
</reference>
<accession>A0A1S9M247</accession>
<gene>
    <name evidence="2" type="ORF">B2G44_00945</name>
</gene>
<evidence type="ECO:0000256" key="1">
    <source>
        <dbReference type="SAM" id="Phobius"/>
    </source>
</evidence>
<dbReference type="Proteomes" id="UP000189722">
    <property type="component" value="Unassembled WGS sequence"/>
</dbReference>
<keyword evidence="1" id="KW-0812">Transmembrane</keyword>
<organism evidence="2 3">
    <name type="scientific">Candidatus Phytoplasma citri</name>
    <dbReference type="NCBI Taxonomy" id="180978"/>
    <lineage>
        <taxon>Bacteria</taxon>
        <taxon>Bacillati</taxon>
        <taxon>Mycoplasmatota</taxon>
        <taxon>Mollicutes</taxon>
        <taxon>Acholeplasmatales</taxon>
        <taxon>Acholeplasmataceae</taxon>
        <taxon>Candidatus Phytoplasma</taxon>
        <taxon>16SrII (Peanut WB group)</taxon>
    </lineage>
</organism>
<feature type="transmembrane region" description="Helical" evidence="1">
    <location>
        <begin position="12"/>
        <end position="30"/>
    </location>
</feature>
<evidence type="ECO:0000313" key="2">
    <source>
        <dbReference type="EMBL" id="OOP59316.1"/>
    </source>
</evidence>
<dbReference type="AlphaFoldDB" id="A0A1S9M247"/>
<protein>
    <submittedName>
        <fullName evidence="2">Uncharacterized protein</fullName>
    </submittedName>
</protein>
<keyword evidence="1" id="KW-0472">Membrane</keyword>